<dbReference type="InterPro" id="IPR038315">
    <property type="entry name" value="FliS_cochap_sf"/>
</dbReference>
<dbReference type="AlphaFoldDB" id="A0A553V022"/>
<dbReference type="Proteomes" id="UP000319322">
    <property type="component" value="Unassembled WGS sequence"/>
</dbReference>
<accession>A0A553V022</accession>
<reference evidence="1" key="2">
    <citation type="submission" date="2019-07" db="EMBL/GenBank/DDBJ databases">
        <authorList>
            <person name="Papic B."/>
        </authorList>
    </citation>
    <scope>NUCLEOTIDE SEQUENCE [LARGE SCALE GENOMIC DNA]</scope>
    <source>
        <strain evidence="1">L8b</strain>
    </source>
</reference>
<reference evidence="1" key="1">
    <citation type="submission" date="2019-07" db="EMBL/GenBank/DDBJ databases">
        <title>Helicobacter labacensis sp. nov., Helicobacter mehlei sp. nov. and Helicobacter vulpis sp. nov., isolated from gastric mucosa of red fox (Vulpis vulpis).</title>
        <authorList>
            <person name="Kusar D."/>
            <person name="Gruntar I."/>
            <person name="Pate M."/>
            <person name="Zajc U."/>
            <person name="Ocepek M."/>
        </authorList>
    </citation>
    <scope>NUCLEOTIDE SEQUENCE [LARGE SCALE GENOMIC DNA]</scope>
    <source>
        <strain evidence="1">L8b</strain>
    </source>
</reference>
<evidence type="ECO:0000313" key="2">
    <source>
        <dbReference type="Proteomes" id="UP000319322"/>
    </source>
</evidence>
<comment type="caution">
    <text evidence="1">The sequence shown here is derived from an EMBL/GenBank/DDBJ whole genome shotgun (WGS) entry which is preliminary data.</text>
</comment>
<proteinExistence type="predicted"/>
<dbReference type="RefSeq" id="WP_120947962.1">
    <property type="nucleotide sequence ID" value="NZ_QXQS01000004.1"/>
</dbReference>
<dbReference type="Pfam" id="PF16522">
    <property type="entry name" value="FliS_cochap"/>
    <property type="match status" value="1"/>
</dbReference>
<dbReference type="InterPro" id="IPR032411">
    <property type="entry name" value="FliS_cochap"/>
</dbReference>
<evidence type="ECO:0000313" key="1">
    <source>
        <dbReference type="EMBL" id="TSA85816.1"/>
    </source>
</evidence>
<dbReference type="EMBL" id="VKGC01000005">
    <property type="protein sequence ID" value="TSA85816.1"/>
    <property type="molecule type" value="Genomic_DNA"/>
</dbReference>
<protein>
    <submittedName>
        <fullName evidence="1">Uncharacterized protein</fullName>
    </submittedName>
</protein>
<dbReference type="Gene3D" id="3.30.1120.180">
    <property type="entry name" value="Flagellar FLiS export co-chaperone, HP1076"/>
    <property type="match status" value="1"/>
</dbReference>
<gene>
    <name evidence="1" type="ORF">FNE76_03490</name>
</gene>
<keyword evidence="2" id="KW-1185">Reference proteome</keyword>
<name>A0A553V022_9HELI</name>
<organism evidence="1 2">
    <name type="scientific">Helicobacter mehlei</name>
    <dbReference type="NCBI Taxonomy" id="2316080"/>
    <lineage>
        <taxon>Bacteria</taxon>
        <taxon>Pseudomonadati</taxon>
        <taxon>Campylobacterota</taxon>
        <taxon>Epsilonproteobacteria</taxon>
        <taxon>Campylobacterales</taxon>
        <taxon>Helicobacteraceae</taxon>
        <taxon>Helicobacter</taxon>
    </lineage>
</organism>
<sequence>MLKQNMLEALQKHLGVIDTQSLEILDTQQKSAKIDKFSREIKGINESIGALQTLQIACQKLLKLIPTLGQDSNTEPQMQEVVQKAQFLGQALFGGSLVISLESESLEVQVANPLELLETQGAGYLSAYLHDRLEIIKQALGKIQESVSQKQVFSKPPTLNTPSFSKEALLGLMKTS</sequence>